<evidence type="ECO:0000313" key="1">
    <source>
        <dbReference type="EMBL" id="AWU94372.1"/>
    </source>
</evidence>
<dbReference type="RefSeq" id="WP_111066989.1">
    <property type="nucleotide sequence ID" value="NZ_CP029829.1"/>
</dbReference>
<proteinExistence type="predicted"/>
<keyword evidence="2" id="KW-1185">Reference proteome</keyword>
<name>A0A2U9S4U2_9PROT</name>
<reference evidence="1 2" key="1">
    <citation type="journal article" date="2019" name="Int. J. Syst. Evol. Microbiol.">
        <title>Azospirillum ramasamyi sp. nov., a novel diazotrophic bacterium isolated from fermented bovine products.</title>
        <authorList>
            <person name="Anandham R."/>
            <person name="Heo J."/>
            <person name="Krishnamoorthy R."/>
            <person name="SenthilKumar M."/>
            <person name="Gopal N.O."/>
            <person name="Kim S.J."/>
            <person name="Kwon S.W."/>
        </authorList>
    </citation>
    <scope>NUCLEOTIDE SEQUENCE [LARGE SCALE GENOMIC DNA]</scope>
    <source>
        <strain evidence="1 2">M2T2B2</strain>
    </source>
</reference>
<dbReference type="OrthoDB" id="1441538at2"/>
<accession>A0A2U9S4U2</accession>
<organism evidence="1 2">
    <name type="scientific">Azospirillum ramasamyi</name>
    <dbReference type="NCBI Taxonomy" id="682998"/>
    <lineage>
        <taxon>Bacteria</taxon>
        <taxon>Pseudomonadati</taxon>
        <taxon>Pseudomonadota</taxon>
        <taxon>Alphaproteobacteria</taxon>
        <taxon>Rhodospirillales</taxon>
        <taxon>Azospirillaceae</taxon>
        <taxon>Azospirillum</taxon>
    </lineage>
</organism>
<dbReference type="EMBL" id="CP029829">
    <property type="protein sequence ID" value="AWU94372.1"/>
    <property type="molecule type" value="Genomic_DNA"/>
</dbReference>
<dbReference type="KEGG" id="azm:DM194_08915"/>
<dbReference type="Proteomes" id="UP000249605">
    <property type="component" value="Chromosome"/>
</dbReference>
<evidence type="ECO:0000313" key="2">
    <source>
        <dbReference type="Proteomes" id="UP000249605"/>
    </source>
</evidence>
<gene>
    <name evidence="1" type="ORF">DM194_08915</name>
</gene>
<dbReference type="AlphaFoldDB" id="A0A2U9S4U2"/>
<sequence length="192" mass="21049">MYHPEALEPIVAFLRGIGMQVEYGEGAHGGFLPGVNIHAGVIHVDPQTLLGPGDLLHEAGHMIVLPRRYWPLMNRDLQADIDGLLAEQTAREGTPDPVLTMAARQGEFMAQAWSYAAVHHLGLPQECLFFPGSYKCTEYQGTHPMQAWIEQGTHFGLINLAHAGFTGYAGMFAHMGCNGLAPFPQMAKWTLD</sequence>
<protein>
    <submittedName>
        <fullName evidence="1">Uncharacterized protein</fullName>
    </submittedName>
</protein>